<evidence type="ECO:0000313" key="2">
    <source>
        <dbReference type="Proteomes" id="UP001430701"/>
    </source>
</evidence>
<dbReference type="EMBL" id="JAJPPU010000002">
    <property type="protein sequence ID" value="MCD8472811.1"/>
    <property type="molecule type" value="Genomic_DNA"/>
</dbReference>
<reference evidence="1" key="1">
    <citation type="submission" date="2021-11" db="EMBL/GenBank/DDBJ databases">
        <title>Genome sequence of Xylella taiwanensis PLS432.</title>
        <authorList>
            <person name="Weng L.-W."/>
            <person name="Su C.-C."/>
            <person name="Tsai C.-W."/>
            <person name="Kuo C.-H."/>
        </authorList>
    </citation>
    <scope>NUCLEOTIDE SEQUENCE</scope>
    <source>
        <strain evidence="1">PLS432</strain>
    </source>
</reference>
<accession>A0ABS8TRY8</accession>
<keyword evidence="2" id="KW-1185">Reference proteome</keyword>
<evidence type="ECO:0008006" key="3">
    <source>
        <dbReference type="Google" id="ProtNLM"/>
    </source>
</evidence>
<dbReference type="RefSeq" id="WP_152536553.1">
    <property type="nucleotide sequence ID" value="NZ_CP087691.1"/>
</dbReference>
<dbReference type="Proteomes" id="UP001430701">
    <property type="component" value="Unassembled WGS sequence"/>
</dbReference>
<proteinExistence type="predicted"/>
<comment type="caution">
    <text evidence="1">The sequence shown here is derived from an EMBL/GenBank/DDBJ whole genome shotgun (WGS) entry which is preliminary data.</text>
</comment>
<protein>
    <recommendedName>
        <fullName evidence="3">Transposase DDE domain-containing protein</fullName>
    </recommendedName>
</protein>
<name>A0ABS8TRY8_9GAMM</name>
<gene>
    <name evidence="1" type="ORF">LPH55_04835</name>
</gene>
<sequence length="101" mass="11534">MTLAIAMYFENTLHCIWDTRKKRHTMPFANIPMAVRLIYAISAPRADKILMPPLYGDCVLTLEHNAKNTLKTRITDILRKSSRSIEIMIDATGSDSTKPKR</sequence>
<organism evidence="1 2">
    <name type="scientific">Xylella taiwanensis</name>
    <dbReference type="NCBI Taxonomy" id="1444770"/>
    <lineage>
        <taxon>Bacteria</taxon>
        <taxon>Pseudomonadati</taxon>
        <taxon>Pseudomonadota</taxon>
        <taxon>Gammaproteobacteria</taxon>
        <taxon>Lysobacterales</taxon>
        <taxon>Lysobacteraceae</taxon>
        <taxon>Xylella</taxon>
    </lineage>
</organism>
<evidence type="ECO:0000313" key="1">
    <source>
        <dbReference type="EMBL" id="MCD8472811.1"/>
    </source>
</evidence>